<dbReference type="HAMAP" id="MF_00220_A">
    <property type="entry name" value="PyrC_classI_A"/>
    <property type="match status" value="1"/>
</dbReference>
<comment type="catalytic activity">
    <reaction evidence="5">
        <text>(S)-dihydroorotate + H2O = N-carbamoyl-L-aspartate + H(+)</text>
        <dbReference type="Rhea" id="RHEA:24296"/>
        <dbReference type="ChEBI" id="CHEBI:15377"/>
        <dbReference type="ChEBI" id="CHEBI:15378"/>
        <dbReference type="ChEBI" id="CHEBI:30864"/>
        <dbReference type="ChEBI" id="CHEBI:32814"/>
        <dbReference type="EC" id="3.5.2.3"/>
    </reaction>
</comment>
<dbReference type="AlphaFoldDB" id="A0A8T4L043"/>
<sequence length="439" mass="48468">MDYALENGGVFVSGSFMDLNIGISEGKIADLSKLPIEAAQKIDCKGRIIIPGCIDAHVHFRVPGMEYKEDWNSGSRAALAGGITTVLDMPNTKPATTTVQLLEEKRKLVQKDSLCNFGFHFGTTTENLSELENAANENIASFKVFMGSSTGNMLIEDENVLRRIFQIAKMQNKIVSVHAEDEAIIRQNSEQHKNENSTSAHTKIRDSGCEKAAIEKALTLRREIGNKLHICHVSSLEGMEKIIVERRAGNLTCEATLHHLFLNDEDYEKLGNFAKMNPSLKSRQDNNALLHGIFDGAIDIIATDHAPHTREEKQKGYWDSPGGVPGVETMLPLMLNAAGANKISFERVVELCSEFPAKIFGIKDKGAIEIGYDADICIIDLKREWVVEGSRLQTKCKWSPFEGMKLKGVVEKTFVNGTLAYDNGAFDEGAKGREVGFYG</sequence>
<dbReference type="Pfam" id="PF01979">
    <property type="entry name" value="Amidohydro_1"/>
    <property type="match status" value="1"/>
</dbReference>
<feature type="binding site" evidence="5">
    <location>
        <position position="304"/>
    </location>
    <ligand>
        <name>Zn(2+)</name>
        <dbReference type="ChEBI" id="CHEBI:29105"/>
        <label>1</label>
    </ligand>
</feature>
<dbReference type="GO" id="GO:0008270">
    <property type="term" value="F:zinc ion binding"/>
    <property type="evidence" value="ECO:0007669"/>
    <property type="project" value="UniProtKB-UniRule"/>
</dbReference>
<dbReference type="FunFam" id="3.20.20.140:FF:000174">
    <property type="entry name" value="Dihydropyrimidinase-related protein 2"/>
    <property type="match status" value="1"/>
</dbReference>
<comment type="function">
    <text evidence="5">Catalyzes the reversible cyclization of carbamoyl aspartate to dihydroorotate.</text>
</comment>
<comment type="cofactor">
    <cofactor evidence="5">
        <name>Zn(2+)</name>
        <dbReference type="ChEBI" id="CHEBI:29105"/>
    </cofactor>
    <text evidence="5">Binds 2 Zn(2+) ions per subunit.</text>
</comment>
<dbReference type="NCBIfam" id="TIGR00857">
    <property type="entry name" value="pyrC_multi"/>
    <property type="match status" value="1"/>
</dbReference>
<dbReference type="SUPFAM" id="SSF51338">
    <property type="entry name" value="Composite domain of metallo-dependent hydrolases"/>
    <property type="match status" value="1"/>
</dbReference>
<feature type="binding site" evidence="5">
    <location>
        <begin position="59"/>
        <end position="61"/>
    </location>
    <ligand>
        <name>substrate</name>
    </ligand>
</feature>
<dbReference type="Gene3D" id="2.30.40.10">
    <property type="entry name" value="Urease, subunit C, domain 1"/>
    <property type="match status" value="1"/>
</dbReference>
<evidence type="ECO:0000256" key="4">
    <source>
        <dbReference type="ARBA" id="ARBA00022975"/>
    </source>
</evidence>
<evidence type="ECO:0000313" key="7">
    <source>
        <dbReference type="EMBL" id="MBS3057265.1"/>
    </source>
</evidence>
<dbReference type="CDD" id="cd01318">
    <property type="entry name" value="DHOase_IIb"/>
    <property type="match status" value="1"/>
</dbReference>
<feature type="binding site" evidence="5">
    <location>
        <position position="59"/>
    </location>
    <ligand>
        <name>Zn(2+)</name>
        <dbReference type="ChEBI" id="CHEBI:29105"/>
        <label>1</label>
    </ligand>
</feature>
<evidence type="ECO:0000313" key="8">
    <source>
        <dbReference type="Proteomes" id="UP000677687"/>
    </source>
</evidence>
<feature type="domain" description="Amidohydrolase-related" evidence="6">
    <location>
        <begin position="48"/>
        <end position="418"/>
    </location>
</feature>
<accession>A0A8T4L043</accession>
<name>A0A8T4L043_9ARCH</name>
<dbReference type="PANTHER" id="PTHR43668:SF2">
    <property type="entry name" value="ALLANTOINASE"/>
    <property type="match status" value="1"/>
</dbReference>
<evidence type="ECO:0000259" key="6">
    <source>
        <dbReference type="Pfam" id="PF01979"/>
    </source>
</evidence>
<comment type="pathway">
    <text evidence="5">Pyrimidine metabolism; UMP biosynthesis via de novo pathway; (S)-dihydroorotate from bicarbonate: step 3/3.</text>
</comment>
<dbReference type="PROSITE" id="PS00483">
    <property type="entry name" value="DIHYDROOROTASE_2"/>
    <property type="match status" value="1"/>
</dbReference>
<feature type="binding site" evidence="5">
    <location>
        <position position="57"/>
    </location>
    <ligand>
        <name>Zn(2+)</name>
        <dbReference type="ChEBI" id="CHEBI:29105"/>
        <label>1</label>
    </ligand>
</feature>
<evidence type="ECO:0000256" key="3">
    <source>
        <dbReference type="ARBA" id="ARBA00022801"/>
    </source>
</evidence>
<organism evidence="7 8">
    <name type="scientific">Candidatus Iainarchaeum sp</name>
    <dbReference type="NCBI Taxonomy" id="3101447"/>
    <lineage>
        <taxon>Archaea</taxon>
        <taxon>Candidatus Iainarchaeota</taxon>
        <taxon>Candidatus Iainarchaeia</taxon>
        <taxon>Candidatus Iainarchaeales</taxon>
        <taxon>Candidatus Iainarchaeaceae</taxon>
        <taxon>Candidatus Iainarchaeum</taxon>
    </lineage>
</organism>
<keyword evidence="2 5" id="KW-0479">Metal-binding</keyword>
<feature type="binding site" evidence="5">
    <location>
        <position position="143"/>
    </location>
    <ligand>
        <name>Zn(2+)</name>
        <dbReference type="ChEBI" id="CHEBI:29105"/>
        <label>1</label>
    </ligand>
</feature>
<feature type="binding site" evidence="5">
    <location>
        <position position="178"/>
    </location>
    <ligand>
        <name>Zn(2+)</name>
        <dbReference type="ChEBI" id="CHEBI:29105"/>
        <label>2</label>
    </ligand>
</feature>
<dbReference type="GO" id="GO:0044205">
    <property type="term" value="P:'de novo' UMP biosynthetic process"/>
    <property type="evidence" value="ECO:0007669"/>
    <property type="project" value="UniProtKB-UniRule"/>
</dbReference>
<protein>
    <recommendedName>
        <fullName evidence="5">Dihydroorotase</fullName>
        <shortName evidence="5">DHOase</shortName>
        <ecNumber evidence="5">3.5.2.3</ecNumber>
    </recommendedName>
</protein>
<dbReference type="EC" id="3.5.2.3" evidence="5"/>
<comment type="caution">
    <text evidence="5">Lacks conserved residue(s) required for the propagation of feature annotation.</text>
</comment>
<reference evidence="7" key="2">
    <citation type="submission" date="2021-05" db="EMBL/GenBank/DDBJ databases">
        <title>Protein family content uncovers lineage relationships and bacterial pathway maintenance mechanisms in DPANN archaea.</title>
        <authorList>
            <person name="Castelle C.J."/>
            <person name="Meheust R."/>
            <person name="Jaffe A.L."/>
            <person name="Seitz K."/>
            <person name="Gong X."/>
            <person name="Baker B.J."/>
            <person name="Banfield J.F."/>
        </authorList>
    </citation>
    <scope>NUCLEOTIDE SEQUENCE</scope>
    <source>
        <strain evidence="7">RIFCSPHIGHO2_01_FULL_AR10_44_11</strain>
    </source>
</reference>
<feature type="binding site" evidence="5">
    <location>
        <position position="232"/>
    </location>
    <ligand>
        <name>Zn(2+)</name>
        <dbReference type="ChEBI" id="CHEBI:29105"/>
        <label>2</label>
    </ligand>
</feature>
<dbReference type="PANTHER" id="PTHR43668">
    <property type="entry name" value="ALLANTOINASE"/>
    <property type="match status" value="1"/>
</dbReference>
<dbReference type="GO" id="GO:0006145">
    <property type="term" value="P:purine nucleobase catabolic process"/>
    <property type="evidence" value="ECO:0007669"/>
    <property type="project" value="TreeGrafter"/>
</dbReference>
<dbReference type="InterPro" id="IPR002195">
    <property type="entry name" value="Dihydroorotase_CS"/>
</dbReference>
<comment type="similarity">
    <text evidence="5">Belongs to the metallo-dependent hydrolases superfamily. DHOase family. Class I DHOase subfamily.</text>
</comment>
<dbReference type="InterPro" id="IPR011059">
    <property type="entry name" value="Metal-dep_hydrolase_composite"/>
</dbReference>
<dbReference type="GO" id="GO:0005737">
    <property type="term" value="C:cytoplasm"/>
    <property type="evidence" value="ECO:0007669"/>
    <property type="project" value="TreeGrafter"/>
</dbReference>
<dbReference type="InterPro" id="IPR032466">
    <property type="entry name" value="Metal_Hydrolase"/>
</dbReference>
<evidence type="ECO:0000256" key="2">
    <source>
        <dbReference type="ARBA" id="ARBA00022723"/>
    </source>
</evidence>
<feature type="active site" evidence="5">
    <location>
        <position position="304"/>
    </location>
</feature>
<dbReference type="EMBL" id="JAGVWD010000018">
    <property type="protein sequence ID" value="MBS3057265.1"/>
    <property type="molecule type" value="Genomic_DNA"/>
</dbReference>
<evidence type="ECO:0000256" key="1">
    <source>
        <dbReference type="ARBA" id="ARBA00008829"/>
    </source>
</evidence>
<evidence type="ECO:0000256" key="5">
    <source>
        <dbReference type="HAMAP-Rule" id="MF_00220"/>
    </source>
</evidence>
<reference evidence="7" key="1">
    <citation type="submission" date="2021-03" db="EMBL/GenBank/DDBJ databases">
        <authorList>
            <person name="Jaffe A."/>
        </authorList>
    </citation>
    <scope>NUCLEOTIDE SEQUENCE</scope>
    <source>
        <strain evidence="7">RIFCSPHIGHO2_01_FULL_AR10_44_11</strain>
    </source>
</reference>
<comment type="caution">
    <text evidence="7">The sequence shown here is derived from an EMBL/GenBank/DDBJ whole genome shotgun (WGS) entry which is preliminary data.</text>
</comment>
<keyword evidence="3 5" id="KW-0378">Hydrolase</keyword>
<keyword evidence="4 5" id="KW-0665">Pyrimidine biosynthesis</keyword>
<feature type="binding site" evidence="5">
    <location>
        <position position="91"/>
    </location>
    <ligand>
        <name>substrate</name>
    </ligand>
</feature>
<dbReference type="Proteomes" id="UP000677687">
    <property type="component" value="Unassembled WGS sequence"/>
</dbReference>
<dbReference type="InterPro" id="IPR050138">
    <property type="entry name" value="DHOase/Allantoinase_Hydrolase"/>
</dbReference>
<feature type="binding site" evidence="5">
    <location>
        <position position="308"/>
    </location>
    <ligand>
        <name>substrate</name>
    </ligand>
</feature>
<dbReference type="GO" id="GO:0004151">
    <property type="term" value="F:dihydroorotase activity"/>
    <property type="evidence" value="ECO:0007669"/>
    <property type="project" value="UniProtKB-UniRule"/>
</dbReference>
<feature type="binding site" evidence="5">
    <location>
        <position position="143"/>
    </location>
    <ligand>
        <name>Zn(2+)</name>
        <dbReference type="ChEBI" id="CHEBI:29105"/>
        <label>2</label>
    </ligand>
</feature>
<dbReference type="Gene3D" id="3.20.20.140">
    <property type="entry name" value="Metal-dependent hydrolases"/>
    <property type="match status" value="1"/>
</dbReference>
<proteinExistence type="inferred from homology"/>
<dbReference type="PROSITE" id="PS00482">
    <property type="entry name" value="DIHYDROOROTASE_1"/>
    <property type="match status" value="1"/>
</dbReference>
<comment type="similarity">
    <text evidence="1">Belongs to the metallo-dependent hydrolases superfamily. Hydantoinase/dihydropyrimidinase family.</text>
</comment>
<gene>
    <name evidence="5 7" type="primary">pyrC</name>
    <name evidence="7" type="ORF">J4415_01400</name>
</gene>
<dbReference type="InterPro" id="IPR006680">
    <property type="entry name" value="Amidohydro-rel"/>
</dbReference>
<dbReference type="GO" id="GO:0004038">
    <property type="term" value="F:allantoinase activity"/>
    <property type="evidence" value="ECO:0007669"/>
    <property type="project" value="TreeGrafter"/>
</dbReference>
<feature type="modified residue" description="N6-carboxylysine" evidence="5">
    <location>
        <position position="143"/>
    </location>
</feature>
<dbReference type="InterPro" id="IPR004722">
    <property type="entry name" value="DHOase"/>
</dbReference>
<dbReference type="SUPFAM" id="SSF51556">
    <property type="entry name" value="Metallo-dependent hydrolases"/>
    <property type="match status" value="1"/>
</dbReference>
<keyword evidence="5" id="KW-0862">Zinc</keyword>